<keyword evidence="1" id="KW-1133">Transmembrane helix</keyword>
<evidence type="ECO:0000256" key="1">
    <source>
        <dbReference type="SAM" id="Phobius"/>
    </source>
</evidence>
<dbReference type="Proteomes" id="UP000254293">
    <property type="component" value="Unassembled WGS sequence"/>
</dbReference>
<evidence type="ECO:0000313" key="3">
    <source>
        <dbReference type="Proteomes" id="UP000254293"/>
    </source>
</evidence>
<accession>A0A377R1U1</accession>
<feature type="transmembrane region" description="Helical" evidence="1">
    <location>
        <begin position="55"/>
        <end position="74"/>
    </location>
</feature>
<keyword evidence="3" id="KW-1185">Reference proteome</keyword>
<keyword evidence="1" id="KW-0812">Transmembrane</keyword>
<protein>
    <submittedName>
        <fullName evidence="2">Uncharacterized protein</fullName>
    </submittedName>
</protein>
<proteinExistence type="predicted"/>
<feature type="transmembrane region" description="Helical" evidence="1">
    <location>
        <begin position="86"/>
        <end position="109"/>
    </location>
</feature>
<dbReference type="OrthoDB" id="8606854at2"/>
<sequence length="168" mass="18054">MRFIFALPVWLMLADMACTFVLNVMQSFASGRKTAPRSDGLPVSPETAFDGLQVLANGGMVLVIGYGLFVLLRLNRTVPRGEAVPLGVAATLGLLAVLSFSLVSVWEWGWALARLAGGEPAVSAANPRYLAAAVCQPLIAFLCLWRLAGWYRIAKRQEKAADVYGAAQ</sequence>
<feature type="transmembrane region" description="Helical" evidence="1">
    <location>
        <begin position="129"/>
        <end position="148"/>
    </location>
</feature>
<keyword evidence="1" id="KW-0472">Membrane</keyword>
<organism evidence="2 3">
    <name type="scientific">Kingella potus</name>
    <dbReference type="NCBI Taxonomy" id="265175"/>
    <lineage>
        <taxon>Bacteria</taxon>
        <taxon>Pseudomonadati</taxon>
        <taxon>Pseudomonadota</taxon>
        <taxon>Betaproteobacteria</taxon>
        <taxon>Neisseriales</taxon>
        <taxon>Neisseriaceae</taxon>
        <taxon>Kingella</taxon>
    </lineage>
</organism>
<name>A0A377R1U1_9NEIS</name>
<evidence type="ECO:0000313" key="2">
    <source>
        <dbReference type="EMBL" id="STR02898.1"/>
    </source>
</evidence>
<gene>
    <name evidence="2" type="ORF">NCTC13336_01785</name>
</gene>
<dbReference type="EMBL" id="UGJJ01000002">
    <property type="protein sequence ID" value="STR02898.1"/>
    <property type="molecule type" value="Genomic_DNA"/>
</dbReference>
<dbReference type="AlphaFoldDB" id="A0A377R1U1"/>
<dbReference type="RefSeq" id="WP_115308767.1">
    <property type="nucleotide sequence ID" value="NZ_CP091516.1"/>
</dbReference>
<reference evidence="2 3" key="1">
    <citation type="submission" date="2018-06" db="EMBL/GenBank/DDBJ databases">
        <authorList>
            <consortium name="Pathogen Informatics"/>
            <person name="Doyle S."/>
        </authorList>
    </citation>
    <scope>NUCLEOTIDE SEQUENCE [LARGE SCALE GENOMIC DNA]</scope>
    <source>
        <strain evidence="2 3">NCTC13336</strain>
    </source>
</reference>